<dbReference type="OrthoDB" id="4750763at2759"/>
<sequence length="333" mass="37653">MDNDFAFEFFDNGADNPRYDTPDYTILDVHTIEPTIGRNESLSGETPSPSIMTFVGRSPSVRTSGRDKFTRVDSHLEGLSDLFNLGKKITLQIELVYKEEVELATAATGSRKTKTKKQSATEAQKAQRAAEAGFWTRVYKHHRCRAKHCKQGPHCWADQQGNHHKLEATDLEQTLEDLKDKMKEGEKEEDIDVGVEIPAKIRDNVLAKSRKRKADRAPGNCRHNKTHVSNQCGSCSESDTFRIAGDRAEKLREYCDWTLAQTQDVSWRAELRVGNKHATDNFLELNSILQFPKVATDVLVRKGVKIGVALQFVSKTNIEKWWRESQAAGHVVL</sequence>
<reference evidence="2" key="1">
    <citation type="journal article" date="2021" name="Nat. Commun.">
        <title>Genetic determinants of endophytism in the Arabidopsis root mycobiome.</title>
        <authorList>
            <person name="Mesny F."/>
            <person name="Miyauchi S."/>
            <person name="Thiergart T."/>
            <person name="Pickel B."/>
            <person name="Atanasova L."/>
            <person name="Karlsson M."/>
            <person name="Huettel B."/>
            <person name="Barry K.W."/>
            <person name="Haridas S."/>
            <person name="Chen C."/>
            <person name="Bauer D."/>
            <person name="Andreopoulos W."/>
            <person name="Pangilinan J."/>
            <person name="LaButti K."/>
            <person name="Riley R."/>
            <person name="Lipzen A."/>
            <person name="Clum A."/>
            <person name="Drula E."/>
            <person name="Henrissat B."/>
            <person name="Kohler A."/>
            <person name="Grigoriev I.V."/>
            <person name="Martin F.M."/>
            <person name="Hacquard S."/>
        </authorList>
    </citation>
    <scope>NUCLEOTIDE SEQUENCE</scope>
    <source>
        <strain evidence="2">MPI-SDFR-AT-0073</strain>
    </source>
</reference>
<name>A0A9P8ZWY6_9PEZI</name>
<proteinExistence type="predicted"/>
<comment type="caution">
    <text evidence="2">The sequence shown here is derived from an EMBL/GenBank/DDBJ whole genome shotgun (WGS) entry which is preliminary data.</text>
</comment>
<organism evidence="2 3">
    <name type="scientific">Truncatella angustata</name>
    <dbReference type="NCBI Taxonomy" id="152316"/>
    <lineage>
        <taxon>Eukaryota</taxon>
        <taxon>Fungi</taxon>
        <taxon>Dikarya</taxon>
        <taxon>Ascomycota</taxon>
        <taxon>Pezizomycotina</taxon>
        <taxon>Sordariomycetes</taxon>
        <taxon>Xylariomycetidae</taxon>
        <taxon>Amphisphaeriales</taxon>
        <taxon>Sporocadaceae</taxon>
        <taxon>Truncatella</taxon>
    </lineage>
</organism>
<keyword evidence="3" id="KW-1185">Reference proteome</keyword>
<feature type="coiled-coil region" evidence="1">
    <location>
        <begin position="161"/>
        <end position="188"/>
    </location>
</feature>
<dbReference type="RefSeq" id="XP_045957694.1">
    <property type="nucleotide sequence ID" value="XM_046107552.1"/>
</dbReference>
<protein>
    <submittedName>
        <fullName evidence="2">Uncharacterized protein</fullName>
    </submittedName>
</protein>
<dbReference type="Proteomes" id="UP000758603">
    <property type="component" value="Unassembled WGS sequence"/>
</dbReference>
<dbReference type="AlphaFoldDB" id="A0A9P8ZWY6"/>
<evidence type="ECO:0000256" key="1">
    <source>
        <dbReference type="SAM" id="Coils"/>
    </source>
</evidence>
<accession>A0A9P8ZWY6</accession>
<evidence type="ECO:0000313" key="2">
    <source>
        <dbReference type="EMBL" id="KAH6653417.1"/>
    </source>
</evidence>
<keyword evidence="1" id="KW-0175">Coiled coil</keyword>
<dbReference type="GeneID" id="70136443"/>
<gene>
    <name evidence="2" type="ORF">BKA67DRAFT_660042</name>
</gene>
<evidence type="ECO:0000313" key="3">
    <source>
        <dbReference type="Proteomes" id="UP000758603"/>
    </source>
</evidence>
<dbReference type="EMBL" id="JAGPXC010000005">
    <property type="protein sequence ID" value="KAH6653417.1"/>
    <property type="molecule type" value="Genomic_DNA"/>
</dbReference>